<dbReference type="OMA" id="CYMAFIR"/>
<organism evidence="2 3">
    <name type="scientific">Plasmopara halstedii</name>
    <name type="common">Downy mildew of sunflower</name>
    <dbReference type="NCBI Taxonomy" id="4781"/>
    <lineage>
        <taxon>Eukaryota</taxon>
        <taxon>Sar</taxon>
        <taxon>Stramenopiles</taxon>
        <taxon>Oomycota</taxon>
        <taxon>Peronosporomycetes</taxon>
        <taxon>Peronosporales</taxon>
        <taxon>Peronosporaceae</taxon>
        <taxon>Plasmopara</taxon>
    </lineage>
</organism>
<dbReference type="GeneID" id="36401113"/>
<keyword evidence="1" id="KW-1133">Transmembrane helix</keyword>
<sequence length="164" mass="18085">MAIAVVVCAWEFVAEMTRSKGGGVHTFMLLFPHIALFLILIAQVFSIVKLSFRTQIIIITTTIVPMTFYAMIHSSFRLGVSLCCCSRSLCPATSLSNSIPDASACGLILNNCYMAFIRKIIHFCGTASLQSPLVTILFETLLRSTRQTVGRRHCQTFLGKTRSA</sequence>
<dbReference type="AlphaFoldDB" id="A0A0P1ABJ5"/>
<keyword evidence="1" id="KW-0812">Transmembrane</keyword>
<dbReference type="RefSeq" id="XP_024574385.1">
    <property type="nucleotide sequence ID" value="XM_024723406.1"/>
</dbReference>
<accession>A0A0P1ABJ5</accession>
<keyword evidence="3" id="KW-1185">Reference proteome</keyword>
<evidence type="ECO:0000256" key="1">
    <source>
        <dbReference type="SAM" id="Phobius"/>
    </source>
</evidence>
<protein>
    <submittedName>
        <fullName evidence="2">Uncharacterized protein</fullName>
    </submittedName>
</protein>
<feature type="transmembrane region" description="Helical" evidence="1">
    <location>
        <begin position="54"/>
        <end position="72"/>
    </location>
</feature>
<proteinExistence type="predicted"/>
<keyword evidence="1" id="KW-0472">Membrane</keyword>
<dbReference type="Proteomes" id="UP000054928">
    <property type="component" value="Unassembled WGS sequence"/>
</dbReference>
<dbReference type="EMBL" id="CCYD01000291">
    <property type="protein sequence ID" value="CEG38016.1"/>
    <property type="molecule type" value="Genomic_DNA"/>
</dbReference>
<reference evidence="3" key="1">
    <citation type="submission" date="2014-09" db="EMBL/GenBank/DDBJ databases">
        <authorList>
            <person name="Sharma Rahul"/>
            <person name="Thines Marco"/>
        </authorList>
    </citation>
    <scope>NUCLEOTIDE SEQUENCE [LARGE SCALE GENOMIC DNA]</scope>
</reference>
<name>A0A0P1ABJ5_PLAHL</name>
<dbReference type="OrthoDB" id="164432at2759"/>
<feature type="transmembrane region" description="Helical" evidence="1">
    <location>
        <begin position="26"/>
        <end position="48"/>
    </location>
</feature>
<evidence type="ECO:0000313" key="3">
    <source>
        <dbReference type="Proteomes" id="UP000054928"/>
    </source>
</evidence>
<evidence type="ECO:0000313" key="2">
    <source>
        <dbReference type="EMBL" id="CEG38016.1"/>
    </source>
</evidence>